<dbReference type="EMBL" id="JAMKFB020000020">
    <property type="protein sequence ID" value="KAL0165389.1"/>
    <property type="molecule type" value="Genomic_DNA"/>
</dbReference>
<protein>
    <submittedName>
        <fullName evidence="1">Uncharacterized protein</fullName>
    </submittedName>
</protein>
<accession>A0ABD0NU07</accession>
<gene>
    <name evidence="1" type="ORF">M9458_041142</name>
</gene>
<organism evidence="1 2">
    <name type="scientific">Cirrhinus mrigala</name>
    <name type="common">Mrigala</name>
    <dbReference type="NCBI Taxonomy" id="683832"/>
    <lineage>
        <taxon>Eukaryota</taxon>
        <taxon>Metazoa</taxon>
        <taxon>Chordata</taxon>
        <taxon>Craniata</taxon>
        <taxon>Vertebrata</taxon>
        <taxon>Euteleostomi</taxon>
        <taxon>Actinopterygii</taxon>
        <taxon>Neopterygii</taxon>
        <taxon>Teleostei</taxon>
        <taxon>Ostariophysi</taxon>
        <taxon>Cypriniformes</taxon>
        <taxon>Cyprinidae</taxon>
        <taxon>Labeoninae</taxon>
        <taxon>Labeonini</taxon>
        <taxon>Cirrhinus</taxon>
    </lineage>
</organism>
<proteinExistence type="predicted"/>
<dbReference type="AlphaFoldDB" id="A0ABD0NU07"/>
<feature type="non-terminal residue" evidence="1">
    <location>
        <position position="1"/>
    </location>
</feature>
<evidence type="ECO:0000313" key="1">
    <source>
        <dbReference type="EMBL" id="KAL0165389.1"/>
    </source>
</evidence>
<dbReference type="Proteomes" id="UP001529510">
    <property type="component" value="Unassembled WGS sequence"/>
</dbReference>
<sequence>EAQLARSEAEKMASLADSESQRCLALERKMMMMEMEGGNESLSATAQQEELAKKD</sequence>
<evidence type="ECO:0000313" key="2">
    <source>
        <dbReference type="Proteomes" id="UP001529510"/>
    </source>
</evidence>
<comment type="caution">
    <text evidence="1">The sequence shown here is derived from an EMBL/GenBank/DDBJ whole genome shotgun (WGS) entry which is preliminary data.</text>
</comment>
<name>A0ABD0NU07_CIRMR</name>
<feature type="non-terminal residue" evidence="1">
    <location>
        <position position="55"/>
    </location>
</feature>
<reference evidence="1 2" key="1">
    <citation type="submission" date="2024-05" db="EMBL/GenBank/DDBJ databases">
        <title>Genome sequencing and assembly of Indian major carp, Cirrhinus mrigala (Hamilton, 1822).</title>
        <authorList>
            <person name="Mohindra V."/>
            <person name="Chowdhury L.M."/>
            <person name="Lal K."/>
            <person name="Jena J.K."/>
        </authorList>
    </citation>
    <scope>NUCLEOTIDE SEQUENCE [LARGE SCALE GENOMIC DNA]</scope>
    <source>
        <strain evidence="1">CM1030</strain>
        <tissue evidence="1">Blood</tissue>
    </source>
</reference>
<keyword evidence="2" id="KW-1185">Reference proteome</keyword>